<protein>
    <submittedName>
        <fullName evidence="2">Acyl dehydratase</fullName>
    </submittedName>
</protein>
<dbReference type="PANTHER" id="PTHR43664:SF1">
    <property type="entry name" value="BETA-METHYLMALYL-COA DEHYDRATASE"/>
    <property type="match status" value="1"/>
</dbReference>
<gene>
    <name evidence="2" type="ORF">ABIE13_001344</name>
</gene>
<dbReference type="Pfam" id="PF01575">
    <property type="entry name" value="MaoC_dehydratas"/>
    <property type="match status" value="1"/>
</dbReference>
<proteinExistence type="predicted"/>
<evidence type="ECO:0000313" key="2">
    <source>
        <dbReference type="EMBL" id="MET4576244.1"/>
    </source>
</evidence>
<keyword evidence="3" id="KW-1185">Reference proteome</keyword>
<dbReference type="Gene3D" id="3.10.129.10">
    <property type="entry name" value="Hotdog Thioesterase"/>
    <property type="match status" value="1"/>
</dbReference>
<evidence type="ECO:0000313" key="3">
    <source>
        <dbReference type="Proteomes" id="UP001549320"/>
    </source>
</evidence>
<dbReference type="CDD" id="cd03451">
    <property type="entry name" value="FkbR2"/>
    <property type="match status" value="1"/>
</dbReference>
<evidence type="ECO:0000259" key="1">
    <source>
        <dbReference type="Pfam" id="PF01575"/>
    </source>
</evidence>
<dbReference type="SUPFAM" id="SSF54637">
    <property type="entry name" value="Thioesterase/thiol ester dehydrase-isomerase"/>
    <property type="match status" value="1"/>
</dbReference>
<accession>A0ABV2Q5D4</accession>
<dbReference type="PANTHER" id="PTHR43664">
    <property type="entry name" value="MONOAMINE OXIDASE-RELATED"/>
    <property type="match status" value="1"/>
</dbReference>
<dbReference type="Proteomes" id="UP001549320">
    <property type="component" value="Unassembled WGS sequence"/>
</dbReference>
<dbReference type="InterPro" id="IPR002539">
    <property type="entry name" value="MaoC-like_dom"/>
</dbReference>
<comment type="caution">
    <text evidence="2">The sequence shown here is derived from an EMBL/GenBank/DDBJ whole genome shotgun (WGS) entry which is preliminary data.</text>
</comment>
<name>A0ABV2Q5D4_9BURK</name>
<sequence>MAGLYFEEFRVGHVVEHDWTRTVTDMDNTLFSSLTMNVQPLHIDVHFAAKTEFGRPIVNSFFTLGLIVGISVNDTTLRTTVANLGLGETRFPAPVFVGDTIHVRTEIKSKRESRSRPNAGIVEFEHVGLNQDNVIVCVCQRTALMHRKLEGDKT</sequence>
<dbReference type="RefSeq" id="WP_354442217.1">
    <property type="nucleotide sequence ID" value="NZ_JBEPSH010000002.1"/>
</dbReference>
<reference evidence="2 3" key="1">
    <citation type="submission" date="2024-06" db="EMBL/GenBank/DDBJ databases">
        <title>Sorghum-associated microbial communities from plants grown in Nebraska, USA.</title>
        <authorList>
            <person name="Schachtman D."/>
        </authorList>
    </citation>
    <scope>NUCLEOTIDE SEQUENCE [LARGE SCALE GENOMIC DNA]</scope>
    <source>
        <strain evidence="2 3">2709</strain>
    </source>
</reference>
<dbReference type="EMBL" id="JBEPSH010000002">
    <property type="protein sequence ID" value="MET4576244.1"/>
    <property type="molecule type" value="Genomic_DNA"/>
</dbReference>
<dbReference type="InterPro" id="IPR052342">
    <property type="entry name" value="MCH/BMMD"/>
</dbReference>
<dbReference type="InterPro" id="IPR029069">
    <property type="entry name" value="HotDog_dom_sf"/>
</dbReference>
<feature type="domain" description="MaoC-like" evidence="1">
    <location>
        <begin position="11"/>
        <end position="117"/>
    </location>
</feature>
<organism evidence="2 3">
    <name type="scientific">Ottowia thiooxydans</name>
    <dbReference type="NCBI Taxonomy" id="219182"/>
    <lineage>
        <taxon>Bacteria</taxon>
        <taxon>Pseudomonadati</taxon>
        <taxon>Pseudomonadota</taxon>
        <taxon>Betaproteobacteria</taxon>
        <taxon>Burkholderiales</taxon>
        <taxon>Comamonadaceae</taxon>
        <taxon>Ottowia</taxon>
    </lineage>
</organism>